<dbReference type="AlphaFoldDB" id="A0A4Q0XXJ3"/>
<evidence type="ECO:0000313" key="17">
    <source>
        <dbReference type="EMBL" id="RXJ62262.1"/>
    </source>
</evidence>
<dbReference type="NCBIfam" id="TIGR00229">
    <property type="entry name" value="sensory_box"/>
    <property type="match status" value="1"/>
</dbReference>
<dbReference type="PROSITE" id="PS50112">
    <property type="entry name" value="PAS"/>
    <property type="match status" value="1"/>
</dbReference>
<dbReference type="EC" id="2.7.13.3" evidence="3"/>
<dbReference type="SUPFAM" id="SSF103190">
    <property type="entry name" value="Sensory domain-like"/>
    <property type="match status" value="1"/>
</dbReference>
<evidence type="ECO:0000256" key="2">
    <source>
        <dbReference type="ARBA" id="ARBA00004141"/>
    </source>
</evidence>
<keyword evidence="12 14" id="KW-0472">Membrane</keyword>
<accession>A0A4Q0XXJ3</accession>
<keyword evidence="5" id="KW-0808">Transferase</keyword>
<dbReference type="Gene3D" id="3.30.565.10">
    <property type="entry name" value="Histidine kinase-like ATPase, C-terminal domain"/>
    <property type="match status" value="1"/>
</dbReference>
<evidence type="ECO:0000256" key="13">
    <source>
        <dbReference type="SAM" id="Coils"/>
    </source>
</evidence>
<dbReference type="GO" id="GO:0016020">
    <property type="term" value="C:membrane"/>
    <property type="evidence" value="ECO:0007669"/>
    <property type="project" value="UniProtKB-SubCell"/>
</dbReference>
<dbReference type="InterPro" id="IPR005467">
    <property type="entry name" value="His_kinase_dom"/>
</dbReference>
<gene>
    <name evidence="17" type="ORF">CRV06_10925</name>
</gene>
<dbReference type="STRING" id="877500.GCA_000935065_03471"/>
<dbReference type="Pfam" id="PF02518">
    <property type="entry name" value="HATPase_c"/>
    <property type="match status" value="1"/>
</dbReference>
<comment type="catalytic activity">
    <reaction evidence="1">
        <text>ATP + protein L-histidine = ADP + protein N-phospho-L-histidine.</text>
        <dbReference type="EC" id="2.7.13.3"/>
    </reaction>
</comment>
<feature type="transmembrane region" description="Helical" evidence="14">
    <location>
        <begin position="302"/>
        <end position="323"/>
    </location>
</feature>
<evidence type="ECO:0000259" key="15">
    <source>
        <dbReference type="PROSITE" id="PS50109"/>
    </source>
</evidence>
<evidence type="ECO:0000256" key="8">
    <source>
        <dbReference type="ARBA" id="ARBA00022777"/>
    </source>
</evidence>
<dbReference type="SUPFAM" id="SSF55785">
    <property type="entry name" value="PYP-like sensor domain (PAS domain)"/>
    <property type="match status" value="1"/>
</dbReference>
<keyword evidence="11" id="KW-0902">Two-component regulatory system</keyword>
<protein>
    <recommendedName>
        <fullName evidence="3">histidine kinase</fullName>
        <ecNumber evidence="3">2.7.13.3</ecNumber>
    </recommendedName>
</protein>
<feature type="domain" description="Histidine kinase" evidence="15">
    <location>
        <begin position="484"/>
        <end position="698"/>
    </location>
</feature>
<dbReference type="InterPro" id="IPR036890">
    <property type="entry name" value="HATPase_C_sf"/>
</dbReference>
<evidence type="ECO:0000256" key="4">
    <source>
        <dbReference type="ARBA" id="ARBA00022553"/>
    </source>
</evidence>
<keyword evidence="13" id="KW-0175">Coiled coil</keyword>
<sequence length="698" mass="81911">MDYSISAKKNAYLFILTVGILNTIIALLMYTYFKSTLTQSLYEKNIELAKLEFEKTEDEMQREINHYKLILQVIKKSPHFQKYIRDYSKEKEELLIHDFKNFSKTNKNIFQLRYLDKKGEEKIRVDKINENIVLAQTLQNKSQRYYFTKTASLKNNQFYISDFDLNIENKKIEIPYKPTIRVSTPIYINNDFAGVLIINYNAQELIDYISKKRTFDVYYMDKNENFLLHPNKKKSWSSQLNTNYKVEDEITNIHELIKNEFKDKNWIYYIDKVSVTDNDFYIIYSIKKEIYEKELSSLKKNILLVFLIIFLVTLPIVLIGSYLQSFQMKILETLIDGLPFPIVLKNGSGKFILVNKALVKLFGFSKKGDVLGKNSYDFSSMSLPYTNKQKDTEVLSKEQMKFEDSVILSDNRKLYFDTRLIKISFLNIFNKDFILGIAIDITELKELNNELEKRVKLEVENRMKAEKQLVQKVKLAEIGNLIDNIILQWEQPLNIISLSVQAIELDSEHGNFTKENTLERMEIIKQNTNFLFNTTDDFKTFLSLDKGIELFNIDKVISKVERILIGRIKNNHIQLDKRVDKELNLKGYKNEFSQVILNLINNALDEFESPNKKFKEKSIFIEALKKENLCIIRIKDNAGGIPKEYLEKIFDTKFSLKQKETLGIGLTICKNIIEKSFKGELQAYNENEGAVLEIKIPL</sequence>
<evidence type="ECO:0000256" key="12">
    <source>
        <dbReference type="ARBA" id="ARBA00023136"/>
    </source>
</evidence>
<dbReference type="Gene3D" id="3.30.450.20">
    <property type="entry name" value="PAS domain"/>
    <property type="match status" value="2"/>
</dbReference>
<feature type="coiled-coil region" evidence="13">
    <location>
        <begin position="39"/>
        <end position="66"/>
    </location>
</feature>
<dbReference type="PANTHER" id="PTHR42878:SF7">
    <property type="entry name" value="SENSOR HISTIDINE KINASE GLRK"/>
    <property type="match status" value="1"/>
</dbReference>
<comment type="caution">
    <text evidence="17">The sequence shown here is derived from an EMBL/GenBank/DDBJ whole genome shotgun (WGS) entry which is preliminary data.</text>
</comment>
<dbReference type="OrthoDB" id="9804645at2"/>
<evidence type="ECO:0000256" key="1">
    <source>
        <dbReference type="ARBA" id="ARBA00000085"/>
    </source>
</evidence>
<dbReference type="InterPro" id="IPR035965">
    <property type="entry name" value="PAS-like_dom_sf"/>
</dbReference>
<dbReference type="InterPro" id="IPR013767">
    <property type="entry name" value="PAS_fold"/>
</dbReference>
<dbReference type="Pfam" id="PF00989">
    <property type="entry name" value="PAS"/>
    <property type="match status" value="1"/>
</dbReference>
<feature type="coiled-coil region" evidence="13">
    <location>
        <begin position="441"/>
        <end position="468"/>
    </location>
</feature>
<feature type="domain" description="PAS" evidence="16">
    <location>
        <begin position="327"/>
        <end position="367"/>
    </location>
</feature>
<evidence type="ECO:0000256" key="3">
    <source>
        <dbReference type="ARBA" id="ARBA00012438"/>
    </source>
</evidence>
<dbReference type="SMART" id="SM00387">
    <property type="entry name" value="HATPase_c"/>
    <property type="match status" value="1"/>
</dbReference>
<evidence type="ECO:0000259" key="16">
    <source>
        <dbReference type="PROSITE" id="PS50112"/>
    </source>
</evidence>
<evidence type="ECO:0000256" key="11">
    <source>
        <dbReference type="ARBA" id="ARBA00023012"/>
    </source>
</evidence>
<evidence type="ECO:0000256" key="10">
    <source>
        <dbReference type="ARBA" id="ARBA00022989"/>
    </source>
</evidence>
<evidence type="ECO:0000256" key="6">
    <source>
        <dbReference type="ARBA" id="ARBA00022692"/>
    </source>
</evidence>
<dbReference type="GO" id="GO:0006355">
    <property type="term" value="P:regulation of DNA-templated transcription"/>
    <property type="evidence" value="ECO:0007669"/>
    <property type="project" value="InterPro"/>
</dbReference>
<evidence type="ECO:0000313" key="18">
    <source>
        <dbReference type="Proteomes" id="UP000290191"/>
    </source>
</evidence>
<dbReference type="Gene3D" id="1.10.287.130">
    <property type="match status" value="1"/>
</dbReference>
<dbReference type="InterPro" id="IPR000014">
    <property type="entry name" value="PAS"/>
</dbReference>
<keyword evidence="7" id="KW-0547">Nucleotide-binding</keyword>
<comment type="subcellular location">
    <subcellularLocation>
        <location evidence="2">Membrane</location>
        <topology evidence="2">Multi-pass membrane protein</topology>
    </subcellularLocation>
</comment>
<dbReference type="GO" id="GO:0004673">
    <property type="term" value="F:protein histidine kinase activity"/>
    <property type="evidence" value="ECO:0007669"/>
    <property type="project" value="UniProtKB-EC"/>
</dbReference>
<dbReference type="CDD" id="cd00075">
    <property type="entry name" value="HATPase"/>
    <property type="match status" value="1"/>
</dbReference>
<keyword evidence="8" id="KW-0418">Kinase</keyword>
<dbReference type="PANTHER" id="PTHR42878">
    <property type="entry name" value="TWO-COMPONENT HISTIDINE KINASE"/>
    <property type="match status" value="1"/>
</dbReference>
<organism evidence="17 18">
    <name type="scientific">Halarcobacter anaerophilus</name>
    <dbReference type="NCBI Taxonomy" id="877500"/>
    <lineage>
        <taxon>Bacteria</taxon>
        <taxon>Pseudomonadati</taxon>
        <taxon>Campylobacterota</taxon>
        <taxon>Epsilonproteobacteria</taxon>
        <taxon>Campylobacterales</taxon>
        <taxon>Arcobacteraceae</taxon>
        <taxon>Halarcobacter</taxon>
    </lineage>
</organism>
<keyword evidence="18" id="KW-1185">Reference proteome</keyword>
<dbReference type="EMBL" id="PDKO01000009">
    <property type="protein sequence ID" value="RXJ62262.1"/>
    <property type="molecule type" value="Genomic_DNA"/>
</dbReference>
<keyword evidence="10 14" id="KW-1133">Transmembrane helix</keyword>
<dbReference type="GO" id="GO:0030295">
    <property type="term" value="F:protein kinase activator activity"/>
    <property type="evidence" value="ECO:0007669"/>
    <property type="project" value="TreeGrafter"/>
</dbReference>
<evidence type="ECO:0000256" key="7">
    <source>
        <dbReference type="ARBA" id="ARBA00022741"/>
    </source>
</evidence>
<dbReference type="Pfam" id="PF21623">
    <property type="entry name" value="HK_sensor_dom_bact"/>
    <property type="match status" value="1"/>
</dbReference>
<evidence type="ECO:0000256" key="14">
    <source>
        <dbReference type="SAM" id="Phobius"/>
    </source>
</evidence>
<dbReference type="InterPro" id="IPR048760">
    <property type="entry name" value="VP0354-like_sensor_dom"/>
</dbReference>
<dbReference type="SUPFAM" id="SSF55874">
    <property type="entry name" value="ATPase domain of HSP90 chaperone/DNA topoisomerase II/histidine kinase"/>
    <property type="match status" value="1"/>
</dbReference>
<dbReference type="PROSITE" id="PS50109">
    <property type="entry name" value="HIS_KIN"/>
    <property type="match status" value="1"/>
</dbReference>
<feature type="transmembrane region" description="Helical" evidence="14">
    <location>
        <begin position="12"/>
        <end position="33"/>
    </location>
</feature>
<keyword evidence="9" id="KW-0067">ATP-binding</keyword>
<evidence type="ECO:0000256" key="5">
    <source>
        <dbReference type="ARBA" id="ARBA00022679"/>
    </source>
</evidence>
<reference evidence="17 18" key="1">
    <citation type="submission" date="2017-10" db="EMBL/GenBank/DDBJ databases">
        <title>Genomics of the genus Arcobacter.</title>
        <authorList>
            <person name="Perez-Cataluna A."/>
            <person name="Figueras M.J."/>
        </authorList>
    </citation>
    <scope>NUCLEOTIDE SEQUENCE [LARGE SCALE GENOMIC DNA]</scope>
    <source>
        <strain evidence="17 18">DSM 24636</strain>
    </source>
</reference>
<keyword evidence="4" id="KW-0597">Phosphoprotein</keyword>
<name>A0A4Q0XXJ3_9BACT</name>
<dbReference type="CDD" id="cd00130">
    <property type="entry name" value="PAS"/>
    <property type="match status" value="1"/>
</dbReference>
<dbReference type="InterPro" id="IPR029151">
    <property type="entry name" value="Sensor-like_sf"/>
</dbReference>
<dbReference type="InterPro" id="IPR003594">
    <property type="entry name" value="HATPase_dom"/>
</dbReference>
<keyword evidence="6 14" id="KW-0812">Transmembrane</keyword>
<dbReference type="GO" id="GO:0007234">
    <property type="term" value="P:osmosensory signaling via phosphorelay pathway"/>
    <property type="evidence" value="ECO:0007669"/>
    <property type="project" value="TreeGrafter"/>
</dbReference>
<dbReference type="GO" id="GO:0005524">
    <property type="term" value="F:ATP binding"/>
    <property type="evidence" value="ECO:0007669"/>
    <property type="project" value="UniProtKB-KW"/>
</dbReference>
<proteinExistence type="predicted"/>
<dbReference type="InterPro" id="IPR050351">
    <property type="entry name" value="BphY/WalK/GraS-like"/>
</dbReference>
<dbReference type="RefSeq" id="WP_129082491.1">
    <property type="nucleotide sequence ID" value="NZ_CP041070.1"/>
</dbReference>
<dbReference type="Proteomes" id="UP000290191">
    <property type="component" value="Unassembled WGS sequence"/>
</dbReference>
<evidence type="ECO:0000256" key="9">
    <source>
        <dbReference type="ARBA" id="ARBA00022840"/>
    </source>
</evidence>
<dbReference type="GO" id="GO:0000156">
    <property type="term" value="F:phosphorelay response regulator activity"/>
    <property type="evidence" value="ECO:0007669"/>
    <property type="project" value="TreeGrafter"/>
</dbReference>